<reference evidence="1" key="1">
    <citation type="submission" date="2016-01" db="EMBL/GenBank/DDBJ databases">
        <authorList>
            <person name="Peeters C."/>
        </authorList>
    </citation>
    <scope>NUCLEOTIDE SEQUENCE [LARGE SCALE GENOMIC DNA]</scope>
    <source>
        <strain evidence="1">LMG 29325</strain>
    </source>
</reference>
<evidence type="ECO:0000313" key="2">
    <source>
        <dbReference type="Proteomes" id="UP000054596"/>
    </source>
</evidence>
<name>A0A158CUI0_9BURK</name>
<organism evidence="1 2">
    <name type="scientific">Caballeronia glebae</name>
    <dbReference type="NCBI Taxonomy" id="1777143"/>
    <lineage>
        <taxon>Bacteria</taxon>
        <taxon>Pseudomonadati</taxon>
        <taxon>Pseudomonadota</taxon>
        <taxon>Betaproteobacteria</taxon>
        <taxon>Burkholderiales</taxon>
        <taxon>Burkholderiaceae</taxon>
        <taxon>Caballeronia</taxon>
    </lineage>
</organism>
<dbReference type="STRING" id="1777143.AWB82_05843"/>
<accession>A0A158CUI0</accession>
<dbReference type="EMBL" id="FCOJ02000058">
    <property type="protein sequence ID" value="SAK86005.1"/>
    <property type="molecule type" value="Genomic_DNA"/>
</dbReference>
<evidence type="ECO:0000313" key="1">
    <source>
        <dbReference type="EMBL" id="SAK86005.1"/>
    </source>
</evidence>
<keyword evidence="2" id="KW-1185">Reference proteome</keyword>
<protein>
    <submittedName>
        <fullName evidence="1">Uncharacterized protein</fullName>
    </submittedName>
</protein>
<gene>
    <name evidence="1" type="ORF">AWB82_05843</name>
</gene>
<proteinExistence type="predicted"/>
<dbReference type="AlphaFoldDB" id="A0A158CUI0"/>
<sequence>MRCKRDKSALGCLTSAENCSTRCPVMRTLGPKKHCEPATVGIAHSF</sequence>
<dbReference type="Proteomes" id="UP000054596">
    <property type="component" value="Unassembled WGS sequence"/>
</dbReference>
<comment type="caution">
    <text evidence="1">The sequence shown here is derived from an EMBL/GenBank/DDBJ whole genome shotgun (WGS) entry which is preliminary data.</text>
</comment>